<evidence type="ECO:0000313" key="4">
    <source>
        <dbReference type="Proteomes" id="UP000076038"/>
    </source>
</evidence>
<dbReference type="PATRIC" id="fig|1653479.3.peg.3055"/>
<reference evidence="3 4" key="1">
    <citation type="journal article" date="2016" name="Genome Announc.">
        <title>Complete Genome and Plasmid Sequences for Rhodococcus fascians D188 and Draft Sequences for Rhodococcus Isolates PBTS 1 and PBTS 2.</title>
        <authorList>
            <person name="Stamler R.A."/>
            <person name="Vereecke D."/>
            <person name="Zhang Y."/>
            <person name="Schilkey F."/>
            <person name="Devitt N."/>
            <person name="Randall J.J."/>
        </authorList>
    </citation>
    <scope>NUCLEOTIDE SEQUENCE [LARGE SCALE GENOMIC DNA]</scope>
    <source>
        <strain evidence="3 4">PBTS2</strain>
    </source>
</reference>
<dbReference type="RefSeq" id="WP_032368863.1">
    <property type="nucleotide sequence ID" value="NZ_CP015220.1"/>
</dbReference>
<feature type="transmembrane region" description="Helical" evidence="2">
    <location>
        <begin position="62"/>
        <end position="82"/>
    </location>
</feature>
<protein>
    <submittedName>
        <fullName evidence="3">Uncharacterized protein</fullName>
    </submittedName>
</protein>
<sequence>MAQHDPADSGAEANDDDRTMRGHAGEAIVDARNWPGYICIGLALVSLGLTLTAAGYGFEGWAWTGAVLAPVLLVAGTVLVLLERRRVKAQEGKSLTDPAGH</sequence>
<keyword evidence="2" id="KW-0812">Transmembrane</keyword>
<dbReference type="KEGG" id="rhs:A3Q41_03019"/>
<dbReference type="EMBL" id="CP015220">
    <property type="protein sequence ID" value="AMY24310.1"/>
    <property type="molecule type" value="Genomic_DNA"/>
</dbReference>
<feature type="transmembrane region" description="Helical" evidence="2">
    <location>
        <begin position="37"/>
        <end position="56"/>
    </location>
</feature>
<accession>A0A143QMP8</accession>
<evidence type="ECO:0000256" key="2">
    <source>
        <dbReference type="SAM" id="Phobius"/>
    </source>
</evidence>
<keyword evidence="2" id="KW-1133">Transmembrane helix</keyword>
<reference evidence="4" key="2">
    <citation type="submission" date="2016-04" db="EMBL/GenBank/DDBJ databases">
        <title>Complete Genome and Plasmid Sequences for Rhodococcus fascians D188 and Draft Sequences for Rhodococcus spp. Isolates PBTS 1 and PBTS 2.</title>
        <authorList>
            <person name="Stamer R."/>
            <person name="Vereecke D."/>
            <person name="Zhang Y."/>
            <person name="Schilkey F."/>
            <person name="Devitt N."/>
            <person name="Randall J."/>
        </authorList>
    </citation>
    <scope>NUCLEOTIDE SEQUENCE [LARGE SCALE GENOMIC DNA]</scope>
    <source>
        <strain evidence="4">PBTS2</strain>
    </source>
</reference>
<evidence type="ECO:0000256" key="1">
    <source>
        <dbReference type="SAM" id="MobiDB-lite"/>
    </source>
</evidence>
<keyword evidence="4" id="KW-1185">Reference proteome</keyword>
<organism evidence="3 4">
    <name type="scientific">Rhodococcoides fascians</name>
    <name type="common">Rhodococcus fascians</name>
    <dbReference type="NCBI Taxonomy" id="1828"/>
    <lineage>
        <taxon>Bacteria</taxon>
        <taxon>Bacillati</taxon>
        <taxon>Actinomycetota</taxon>
        <taxon>Actinomycetes</taxon>
        <taxon>Mycobacteriales</taxon>
        <taxon>Nocardiaceae</taxon>
        <taxon>Rhodococcoides</taxon>
    </lineage>
</organism>
<proteinExistence type="predicted"/>
<name>A0A143QMP8_RHOFA</name>
<dbReference type="OrthoDB" id="4567060at2"/>
<keyword evidence="2" id="KW-0472">Membrane</keyword>
<dbReference type="Proteomes" id="UP000076038">
    <property type="component" value="Chromosome"/>
</dbReference>
<evidence type="ECO:0000313" key="3">
    <source>
        <dbReference type="EMBL" id="AMY24310.1"/>
    </source>
</evidence>
<feature type="region of interest" description="Disordered" evidence="1">
    <location>
        <begin position="1"/>
        <end position="20"/>
    </location>
</feature>
<dbReference type="AlphaFoldDB" id="A0A143QMP8"/>
<gene>
    <name evidence="3" type="ORF">A3Q41_03019</name>
</gene>